<reference evidence="2 3" key="1">
    <citation type="submission" date="2017-08" db="EMBL/GenBank/DDBJ databases">
        <title>Harnessing the power of phylogenomics to disentangle the directionality and signatures of interkingdom host jumping in the parasitic fungal genus Tolypocladium.</title>
        <authorList>
            <person name="Quandt C.A."/>
            <person name="Patterson W."/>
            <person name="Spatafora J.W."/>
        </authorList>
    </citation>
    <scope>NUCLEOTIDE SEQUENCE [LARGE SCALE GENOMIC DNA]</scope>
    <source>
        <strain evidence="2 3">CBS 113982</strain>
    </source>
</reference>
<dbReference type="AlphaFoldDB" id="A0A2K3QHL9"/>
<name>A0A2K3QHL9_9HYPO</name>
<proteinExistence type="predicted"/>
<dbReference type="EMBL" id="NRSZ01000466">
    <property type="protein sequence ID" value="PNY27031.1"/>
    <property type="molecule type" value="Genomic_DNA"/>
</dbReference>
<gene>
    <name evidence="2" type="ORF">TCAP_03027</name>
</gene>
<dbReference type="OrthoDB" id="4927459at2759"/>
<dbReference type="InterPro" id="IPR035994">
    <property type="entry name" value="Nucleoside_phosphorylase_sf"/>
</dbReference>
<dbReference type="Gene3D" id="3.40.50.1580">
    <property type="entry name" value="Nucleoside phosphorylase domain"/>
    <property type="match status" value="1"/>
</dbReference>
<dbReference type="InterPro" id="IPR053137">
    <property type="entry name" value="NLR-like"/>
</dbReference>
<feature type="compositionally biased region" description="Basic and acidic residues" evidence="1">
    <location>
        <begin position="1"/>
        <end position="10"/>
    </location>
</feature>
<feature type="region of interest" description="Disordered" evidence="1">
    <location>
        <begin position="202"/>
        <end position="262"/>
    </location>
</feature>
<comment type="caution">
    <text evidence="2">The sequence shown here is derived from an EMBL/GenBank/DDBJ whole genome shotgun (WGS) entry which is preliminary data.</text>
</comment>
<feature type="region of interest" description="Disordered" evidence="1">
    <location>
        <begin position="1"/>
        <end position="47"/>
    </location>
</feature>
<protein>
    <submittedName>
        <fullName evidence="2">Nephrocystin-3</fullName>
    </submittedName>
</protein>
<evidence type="ECO:0000313" key="3">
    <source>
        <dbReference type="Proteomes" id="UP000236621"/>
    </source>
</evidence>
<sequence length="262" mass="29403">MVVRVGHADEGAGGTFTDPGQEMPAQRSWPLREIKVKSRKRRPDNMRPRVRRDELKDKHSLIGLGMEAAGTMNRIPCDYGDGHKNKDWQPNAAAMAAADTKAHLKEVGHRKGDAQESPLPLTKDIPNLSHTIRTNKTFTGRETEMDKLWRMLFTEERERVAVVGLGGKGKAQIVLELAHQVKRAMRPCSVLWVPAQSMPAFKQGNRAHPETRHPVWRRRRPRRCPPAPPGFGGRGTLAPHPRQRGRHGRARRDAGRLVSPVA</sequence>
<evidence type="ECO:0000313" key="2">
    <source>
        <dbReference type="EMBL" id="PNY27031.1"/>
    </source>
</evidence>
<dbReference type="Gene3D" id="3.40.50.300">
    <property type="entry name" value="P-loop containing nucleotide triphosphate hydrolases"/>
    <property type="match status" value="1"/>
</dbReference>
<dbReference type="GO" id="GO:0003824">
    <property type="term" value="F:catalytic activity"/>
    <property type="evidence" value="ECO:0007669"/>
    <property type="project" value="InterPro"/>
</dbReference>
<dbReference type="PANTHER" id="PTHR46082">
    <property type="entry name" value="ATP/GTP-BINDING PROTEIN-RELATED"/>
    <property type="match status" value="1"/>
</dbReference>
<dbReference type="STRING" id="45235.A0A2K3QHL9"/>
<feature type="compositionally biased region" description="Basic residues" evidence="1">
    <location>
        <begin position="241"/>
        <end position="250"/>
    </location>
</feature>
<organism evidence="2 3">
    <name type="scientific">Tolypocladium capitatum</name>
    <dbReference type="NCBI Taxonomy" id="45235"/>
    <lineage>
        <taxon>Eukaryota</taxon>
        <taxon>Fungi</taxon>
        <taxon>Dikarya</taxon>
        <taxon>Ascomycota</taxon>
        <taxon>Pezizomycotina</taxon>
        <taxon>Sordariomycetes</taxon>
        <taxon>Hypocreomycetidae</taxon>
        <taxon>Hypocreales</taxon>
        <taxon>Ophiocordycipitaceae</taxon>
        <taxon>Tolypocladium</taxon>
    </lineage>
</organism>
<evidence type="ECO:0000256" key="1">
    <source>
        <dbReference type="SAM" id="MobiDB-lite"/>
    </source>
</evidence>
<dbReference type="InterPro" id="IPR027417">
    <property type="entry name" value="P-loop_NTPase"/>
</dbReference>
<dbReference type="GO" id="GO:0009116">
    <property type="term" value="P:nucleoside metabolic process"/>
    <property type="evidence" value="ECO:0007669"/>
    <property type="project" value="InterPro"/>
</dbReference>
<dbReference type="PANTHER" id="PTHR46082:SF6">
    <property type="entry name" value="AAA+ ATPASE DOMAIN-CONTAINING PROTEIN-RELATED"/>
    <property type="match status" value="1"/>
</dbReference>
<accession>A0A2K3QHL9</accession>
<feature type="compositionally biased region" description="Basic residues" evidence="1">
    <location>
        <begin position="214"/>
        <end position="223"/>
    </location>
</feature>
<keyword evidence="3" id="KW-1185">Reference proteome</keyword>
<dbReference type="Proteomes" id="UP000236621">
    <property type="component" value="Unassembled WGS sequence"/>
</dbReference>